<dbReference type="Proteomes" id="UP000216020">
    <property type="component" value="Unassembled WGS sequence"/>
</dbReference>
<name>A0A261S3K9_9BORD</name>
<evidence type="ECO:0000313" key="2">
    <source>
        <dbReference type="Proteomes" id="UP000216020"/>
    </source>
</evidence>
<comment type="caution">
    <text evidence="1">The sequence shown here is derived from an EMBL/GenBank/DDBJ whole genome shotgun (WGS) entry which is preliminary data.</text>
</comment>
<proteinExistence type="predicted"/>
<evidence type="ECO:0000313" key="1">
    <source>
        <dbReference type="EMBL" id="OZI31755.1"/>
    </source>
</evidence>
<protein>
    <submittedName>
        <fullName evidence="1">Uncharacterized protein</fullName>
    </submittedName>
</protein>
<dbReference type="RefSeq" id="WP_143277762.1">
    <property type="nucleotide sequence ID" value="NZ_NEVM01000005.1"/>
</dbReference>
<gene>
    <name evidence="1" type="ORF">CAL29_28205</name>
</gene>
<accession>A0A261S3K9</accession>
<reference evidence="2" key="1">
    <citation type="submission" date="2017-05" db="EMBL/GenBank/DDBJ databases">
        <title>Complete and WGS of Bordetella genogroups.</title>
        <authorList>
            <person name="Spilker T."/>
            <person name="Lipuma J."/>
        </authorList>
    </citation>
    <scope>NUCLEOTIDE SEQUENCE [LARGE SCALE GENOMIC DNA]</scope>
    <source>
        <strain evidence="2">AU16122</strain>
    </source>
</reference>
<dbReference type="AlphaFoldDB" id="A0A261S3K9"/>
<keyword evidence="2" id="KW-1185">Reference proteome</keyword>
<organism evidence="1 2">
    <name type="scientific">Bordetella genomosp. 10</name>
    <dbReference type="NCBI Taxonomy" id="1416804"/>
    <lineage>
        <taxon>Bacteria</taxon>
        <taxon>Pseudomonadati</taxon>
        <taxon>Pseudomonadota</taxon>
        <taxon>Betaproteobacteria</taxon>
        <taxon>Burkholderiales</taxon>
        <taxon>Alcaligenaceae</taxon>
        <taxon>Bordetella</taxon>
    </lineage>
</organism>
<sequence>MKFVFTRSLRRNFDAAAESIASIALDYERVRSAVRVAEPDEVLDPRGVIDESLDAVIASLSATADRVEKIDLSTRETLPDVRQSATRLRQIALDSRDVVTRLQWEIGEHDAPLLGLIGDVASSEKELTDLLERLASSHEA</sequence>
<dbReference type="EMBL" id="NEVM01000005">
    <property type="protein sequence ID" value="OZI31755.1"/>
    <property type="molecule type" value="Genomic_DNA"/>
</dbReference>